<dbReference type="GO" id="GO:0003676">
    <property type="term" value="F:nucleic acid binding"/>
    <property type="evidence" value="ECO:0007669"/>
    <property type="project" value="InterPro"/>
</dbReference>
<dbReference type="InterPro" id="IPR005135">
    <property type="entry name" value="Endo/exonuclease/phosphatase"/>
</dbReference>
<evidence type="ECO:0000313" key="4">
    <source>
        <dbReference type="EMBL" id="SPC74840.1"/>
    </source>
</evidence>
<dbReference type="Pfam" id="PF03372">
    <property type="entry name" value="Exo_endo_phos"/>
    <property type="match status" value="1"/>
</dbReference>
<evidence type="ECO:0000259" key="3">
    <source>
        <dbReference type="PROSITE" id="PS50158"/>
    </source>
</evidence>
<gene>
    <name evidence="4" type="ORF">FSB_LOCUS2722</name>
</gene>
<keyword evidence="1" id="KW-0479">Metal-binding</keyword>
<dbReference type="SUPFAM" id="SSF56219">
    <property type="entry name" value="DNase I-like"/>
    <property type="match status" value="1"/>
</dbReference>
<protein>
    <recommendedName>
        <fullName evidence="3">CCHC-type domain-containing protein</fullName>
    </recommendedName>
</protein>
<dbReference type="InterPro" id="IPR036691">
    <property type="entry name" value="Endo/exonu/phosph_ase_sf"/>
</dbReference>
<dbReference type="GO" id="GO:0003824">
    <property type="term" value="F:catalytic activity"/>
    <property type="evidence" value="ECO:0007669"/>
    <property type="project" value="InterPro"/>
</dbReference>
<dbReference type="PANTHER" id="PTHR33710">
    <property type="entry name" value="BNAC02G09200D PROTEIN"/>
    <property type="match status" value="1"/>
</dbReference>
<organism evidence="4">
    <name type="scientific">Fagus sylvatica</name>
    <name type="common">Beechnut</name>
    <dbReference type="NCBI Taxonomy" id="28930"/>
    <lineage>
        <taxon>Eukaryota</taxon>
        <taxon>Viridiplantae</taxon>
        <taxon>Streptophyta</taxon>
        <taxon>Embryophyta</taxon>
        <taxon>Tracheophyta</taxon>
        <taxon>Spermatophyta</taxon>
        <taxon>Magnoliopsida</taxon>
        <taxon>eudicotyledons</taxon>
        <taxon>Gunneridae</taxon>
        <taxon>Pentapetalae</taxon>
        <taxon>rosids</taxon>
        <taxon>fabids</taxon>
        <taxon>Fagales</taxon>
        <taxon>Fagaceae</taxon>
        <taxon>Fagus</taxon>
    </lineage>
</organism>
<evidence type="ECO:0000256" key="2">
    <source>
        <dbReference type="SAM" id="MobiDB-lite"/>
    </source>
</evidence>
<name>A0A2N9EJM9_FAGSY</name>
<feature type="region of interest" description="Disordered" evidence="2">
    <location>
        <begin position="116"/>
        <end position="154"/>
    </location>
</feature>
<reference evidence="4" key="1">
    <citation type="submission" date="2018-02" db="EMBL/GenBank/DDBJ databases">
        <authorList>
            <person name="Cohen D.B."/>
            <person name="Kent A.D."/>
        </authorList>
    </citation>
    <scope>NUCLEOTIDE SEQUENCE</scope>
</reference>
<dbReference type="AlphaFoldDB" id="A0A2N9EJM9"/>
<dbReference type="Pfam" id="PF14392">
    <property type="entry name" value="zf-CCHC_4"/>
    <property type="match status" value="1"/>
</dbReference>
<keyword evidence="1" id="KW-0862">Zinc</keyword>
<dbReference type="EMBL" id="OIVN01000130">
    <property type="protein sequence ID" value="SPC74840.1"/>
    <property type="molecule type" value="Genomic_DNA"/>
</dbReference>
<dbReference type="InterPro" id="IPR025836">
    <property type="entry name" value="Zn_knuckle_CX2CX4HX4C"/>
</dbReference>
<keyword evidence="1" id="KW-0863">Zinc-finger</keyword>
<dbReference type="Gene3D" id="3.60.10.10">
    <property type="entry name" value="Endonuclease/exonuclease/phosphatase"/>
    <property type="match status" value="1"/>
</dbReference>
<accession>A0A2N9EJM9</accession>
<evidence type="ECO:0000256" key="1">
    <source>
        <dbReference type="PROSITE-ProRule" id="PRU00047"/>
    </source>
</evidence>
<dbReference type="PROSITE" id="PS50158">
    <property type="entry name" value="ZF_CCHC"/>
    <property type="match status" value="1"/>
</dbReference>
<dbReference type="GO" id="GO:0008270">
    <property type="term" value="F:zinc ion binding"/>
    <property type="evidence" value="ECO:0007669"/>
    <property type="project" value="UniProtKB-KW"/>
</dbReference>
<feature type="domain" description="CCHC-type" evidence="3">
    <location>
        <begin position="72"/>
        <end position="85"/>
    </location>
</feature>
<sequence length="688" mass="78193">MTREVGEDIGTTMGKLLDVDVPNENGIAWGRFLRIQVEVEIAKPLMRGCIIQVEDDKPVWVDFRYEHLPIFCYKCGLLGHSSSDCITGRGSSRTFVFYRDQYGSWLRPLPARHYQAARRQAEAGEGAGNYSNSNSYGDEGSGGGDAGETESRREDRIEVMSTAINELQTEQDRRGIPDFKEMGDMEKEKSGTNTPNLDISSEPVEKISREDIVDNSQAPPVTMKIFSLNCRGLGNPETVRELHMLVKKEDPVIVFLMETRLELRCLEFLCVRLGMCGCFGVNRHGFCGGLALLWRSSVSVHVQSYSNHHIDADVMVEDGLKWRLTGFYGHPERGLRGSSWALLQHLCSVRSLPWLVMGDFNEVTSLEEQWGRIDHSLPHMAAFRDALADCSLQDLGFQGPAFSWSNRREDGALVRAWLDRCVANNDWLLFFPNYQVHHVVFAASDHMGLMVLLNPPQVAPNGNRKRLFHFEHIWIRELGCEDSIKAAWSCPVSGTPMFIVAQKIKNCRIHLLQWSQAQVSINLRLIESKKSRLAQLECRPMNEYSSSEVNVLRREINILVEKEETFWRQRSRISWLKEGDRNTKFFHACASQRKKTNLITSLRDEQGVWQNEAATIANIAVDYFHHLFASSNPDCIREVVDQVDAIITPQMNDDLLREFSNEEIQRALFQMSPSKAPGPNVDAFHLVG</sequence>
<dbReference type="PANTHER" id="PTHR33710:SF62">
    <property type="entry name" value="DUF4283 DOMAIN PROTEIN"/>
    <property type="match status" value="1"/>
</dbReference>
<proteinExistence type="predicted"/>
<feature type="compositionally biased region" description="Low complexity" evidence="2">
    <location>
        <begin position="128"/>
        <end position="138"/>
    </location>
</feature>
<dbReference type="InterPro" id="IPR001878">
    <property type="entry name" value="Znf_CCHC"/>
</dbReference>